<dbReference type="Proteomes" id="UP000009183">
    <property type="component" value="Chromosome 2"/>
</dbReference>
<evidence type="ECO:0000313" key="2">
    <source>
        <dbReference type="Proteomes" id="UP000009183"/>
    </source>
</evidence>
<proteinExistence type="predicted"/>
<protein>
    <submittedName>
        <fullName evidence="1">Uncharacterized protein</fullName>
    </submittedName>
</protein>
<dbReference type="InParanoid" id="F6HUL6"/>
<dbReference type="HOGENOM" id="CLU_3407147_0_0_1"/>
<dbReference type="AlphaFoldDB" id="F6HUL6"/>
<accession>F6HUL6</accession>
<evidence type="ECO:0000313" key="1">
    <source>
        <dbReference type="EMBL" id="CCB58182.1"/>
    </source>
</evidence>
<reference evidence="2" key="1">
    <citation type="journal article" date="2007" name="Nature">
        <title>The grapevine genome sequence suggests ancestral hexaploidization in major angiosperm phyla.</title>
        <authorList>
            <consortium name="The French-Italian Public Consortium for Grapevine Genome Characterization."/>
            <person name="Jaillon O."/>
            <person name="Aury J.-M."/>
            <person name="Noel B."/>
            <person name="Policriti A."/>
            <person name="Clepet C."/>
            <person name="Casagrande A."/>
            <person name="Choisne N."/>
            <person name="Aubourg S."/>
            <person name="Vitulo N."/>
            <person name="Jubin C."/>
            <person name="Vezzi A."/>
            <person name="Legeai F."/>
            <person name="Hugueney P."/>
            <person name="Dasilva C."/>
            <person name="Horner D."/>
            <person name="Mica E."/>
            <person name="Jublot D."/>
            <person name="Poulain J."/>
            <person name="Bruyere C."/>
            <person name="Billault A."/>
            <person name="Segurens B."/>
            <person name="Gouyvenoux M."/>
            <person name="Ugarte E."/>
            <person name="Cattonaro F."/>
            <person name="Anthouard V."/>
            <person name="Vico V."/>
            <person name="Del Fabbro C."/>
            <person name="Alaux M."/>
            <person name="Di Gaspero G."/>
            <person name="Dumas V."/>
            <person name="Felice N."/>
            <person name="Paillard S."/>
            <person name="Juman I."/>
            <person name="Moroldo M."/>
            <person name="Scalabrin S."/>
            <person name="Canaguier A."/>
            <person name="Le Clainche I."/>
            <person name="Malacrida G."/>
            <person name="Durand E."/>
            <person name="Pesole G."/>
            <person name="Laucou V."/>
            <person name="Chatelet P."/>
            <person name="Merdinoglu D."/>
            <person name="Delledonne M."/>
            <person name="Pezzotti M."/>
            <person name="Lecharny A."/>
            <person name="Scarpelli C."/>
            <person name="Artiguenave F."/>
            <person name="Pe M.E."/>
            <person name="Valle G."/>
            <person name="Morgante M."/>
            <person name="Caboche M."/>
            <person name="Adam-Blondon A.-F."/>
            <person name="Weissenbach J."/>
            <person name="Quetier F."/>
            <person name="Wincker P."/>
        </authorList>
    </citation>
    <scope>NUCLEOTIDE SEQUENCE [LARGE SCALE GENOMIC DNA]</scope>
    <source>
        <strain evidence="2">cv. Pinot noir / PN40024</strain>
    </source>
</reference>
<organism evidence="1 2">
    <name type="scientific">Vitis vinifera</name>
    <name type="common">Grape</name>
    <dbReference type="NCBI Taxonomy" id="29760"/>
    <lineage>
        <taxon>Eukaryota</taxon>
        <taxon>Viridiplantae</taxon>
        <taxon>Streptophyta</taxon>
        <taxon>Embryophyta</taxon>
        <taxon>Tracheophyta</taxon>
        <taxon>Spermatophyta</taxon>
        <taxon>Magnoliopsida</taxon>
        <taxon>eudicotyledons</taxon>
        <taxon>Gunneridae</taxon>
        <taxon>Pentapetalae</taxon>
        <taxon>rosids</taxon>
        <taxon>Vitales</taxon>
        <taxon>Vitaceae</taxon>
        <taxon>Viteae</taxon>
        <taxon>Vitis</taxon>
    </lineage>
</organism>
<sequence>MPIVSLFIITSHAYSSGIFVCSPLSLIIAH</sequence>
<name>F6HUL6_VITVI</name>
<dbReference type="PaxDb" id="29760-VIT_02s0025g00060.t01"/>
<gene>
    <name evidence="1" type="ordered locus">VIT_02s0025g00060</name>
</gene>
<keyword evidence="2" id="KW-1185">Reference proteome</keyword>
<dbReference type="EMBL" id="FN596251">
    <property type="protein sequence ID" value="CCB58182.1"/>
    <property type="molecule type" value="Genomic_DNA"/>
</dbReference>